<reference evidence="11" key="1">
    <citation type="submission" date="2023-10" db="EMBL/GenBank/DDBJ databases">
        <title>Chromosome-level genome of the transformable northern wattle, Acacia crassicarpa.</title>
        <authorList>
            <person name="Massaro I."/>
            <person name="Sinha N.R."/>
            <person name="Poethig S."/>
            <person name="Leichty A.R."/>
        </authorList>
    </citation>
    <scope>NUCLEOTIDE SEQUENCE</scope>
    <source>
        <strain evidence="11">Acra3RX</strain>
        <tissue evidence="11">Leaf</tissue>
    </source>
</reference>
<dbReference type="InterPro" id="IPR045192">
    <property type="entry name" value="AP180-like"/>
</dbReference>
<dbReference type="GO" id="GO:0005545">
    <property type="term" value="F:1-phosphatidylinositol binding"/>
    <property type="evidence" value="ECO:0007669"/>
    <property type="project" value="InterPro"/>
</dbReference>
<keyword evidence="8" id="KW-0968">Cytoplasmic vesicle</keyword>
<keyword evidence="7" id="KW-0168">Coated pit</keyword>
<evidence type="ECO:0000256" key="7">
    <source>
        <dbReference type="ARBA" id="ARBA00023176"/>
    </source>
</evidence>
<dbReference type="PANTHER" id="PTHR22951:SF75">
    <property type="entry name" value="CLATHRIN COAT ASSEMBLY PROTEIN AP180"/>
    <property type="match status" value="1"/>
</dbReference>
<dbReference type="Pfam" id="PF07651">
    <property type="entry name" value="ANTH"/>
    <property type="match status" value="1"/>
</dbReference>
<dbReference type="GO" id="GO:0005905">
    <property type="term" value="C:clathrin-coated pit"/>
    <property type="evidence" value="ECO:0007669"/>
    <property type="project" value="UniProtKB-SubCell"/>
</dbReference>
<dbReference type="GO" id="GO:0032050">
    <property type="term" value="F:clathrin heavy chain binding"/>
    <property type="evidence" value="ECO:0007669"/>
    <property type="project" value="TreeGrafter"/>
</dbReference>
<dbReference type="InterPro" id="IPR014712">
    <property type="entry name" value="ANTH_dom_sf"/>
</dbReference>
<dbReference type="GO" id="GO:0000149">
    <property type="term" value="F:SNARE binding"/>
    <property type="evidence" value="ECO:0007669"/>
    <property type="project" value="TreeGrafter"/>
</dbReference>
<name>A0AAE1MXM8_9FABA</name>
<dbReference type="SUPFAM" id="SSF48464">
    <property type="entry name" value="ENTH/VHS domain"/>
    <property type="match status" value="1"/>
</dbReference>
<dbReference type="SMART" id="SM00273">
    <property type="entry name" value="ENTH"/>
    <property type="match status" value="1"/>
</dbReference>
<comment type="subcellular location">
    <subcellularLocation>
        <location evidence="1">Cytoplasmic vesicle</location>
        <location evidence="1">Clathrin-coated vesicle</location>
    </subcellularLocation>
    <subcellularLocation>
        <location evidence="2">Golgi apparatus</location>
    </subcellularLocation>
    <subcellularLocation>
        <location evidence="3">Membrane</location>
        <location evidence="3">Clathrin-coated pit</location>
    </subcellularLocation>
</comment>
<dbReference type="GO" id="GO:0005546">
    <property type="term" value="F:phosphatidylinositol-4,5-bisphosphate binding"/>
    <property type="evidence" value="ECO:0007669"/>
    <property type="project" value="TreeGrafter"/>
</dbReference>
<feature type="compositionally biased region" description="Polar residues" evidence="9">
    <location>
        <begin position="376"/>
        <end position="388"/>
    </location>
</feature>
<dbReference type="Gene3D" id="1.25.40.90">
    <property type="match status" value="1"/>
</dbReference>
<feature type="region of interest" description="Disordered" evidence="9">
    <location>
        <begin position="400"/>
        <end position="441"/>
    </location>
</feature>
<evidence type="ECO:0000313" key="12">
    <source>
        <dbReference type="Proteomes" id="UP001293593"/>
    </source>
</evidence>
<dbReference type="PANTHER" id="PTHR22951">
    <property type="entry name" value="CLATHRIN ASSEMBLY PROTEIN"/>
    <property type="match status" value="1"/>
</dbReference>
<organism evidence="11 12">
    <name type="scientific">Acacia crassicarpa</name>
    <name type="common">northern wattle</name>
    <dbReference type="NCBI Taxonomy" id="499986"/>
    <lineage>
        <taxon>Eukaryota</taxon>
        <taxon>Viridiplantae</taxon>
        <taxon>Streptophyta</taxon>
        <taxon>Embryophyta</taxon>
        <taxon>Tracheophyta</taxon>
        <taxon>Spermatophyta</taxon>
        <taxon>Magnoliopsida</taxon>
        <taxon>eudicotyledons</taxon>
        <taxon>Gunneridae</taxon>
        <taxon>Pentapetalae</taxon>
        <taxon>rosids</taxon>
        <taxon>fabids</taxon>
        <taxon>Fabales</taxon>
        <taxon>Fabaceae</taxon>
        <taxon>Caesalpinioideae</taxon>
        <taxon>mimosoid clade</taxon>
        <taxon>Acacieae</taxon>
        <taxon>Acacia</taxon>
    </lineage>
</organism>
<accession>A0AAE1MXM8</accession>
<dbReference type="CDD" id="cd16987">
    <property type="entry name" value="ANTH_N_AP180_plant"/>
    <property type="match status" value="1"/>
</dbReference>
<dbReference type="Proteomes" id="UP001293593">
    <property type="component" value="Unassembled WGS sequence"/>
</dbReference>
<keyword evidence="5" id="KW-0333">Golgi apparatus</keyword>
<dbReference type="GO" id="GO:0006900">
    <property type="term" value="P:vesicle budding from membrane"/>
    <property type="evidence" value="ECO:0007669"/>
    <property type="project" value="TreeGrafter"/>
</dbReference>
<dbReference type="GO" id="GO:0048268">
    <property type="term" value="P:clathrin coat assembly"/>
    <property type="evidence" value="ECO:0007669"/>
    <property type="project" value="InterPro"/>
</dbReference>
<dbReference type="AlphaFoldDB" id="A0AAE1MXM8"/>
<dbReference type="InterPro" id="IPR013809">
    <property type="entry name" value="ENTH"/>
</dbReference>
<dbReference type="InterPro" id="IPR011417">
    <property type="entry name" value="ANTH_dom"/>
</dbReference>
<keyword evidence="6" id="KW-0472">Membrane</keyword>
<proteinExistence type="predicted"/>
<dbReference type="GO" id="GO:0030136">
    <property type="term" value="C:clathrin-coated vesicle"/>
    <property type="evidence" value="ECO:0007669"/>
    <property type="project" value="UniProtKB-SubCell"/>
</dbReference>
<protein>
    <recommendedName>
        <fullName evidence="10">ENTH domain-containing protein</fullName>
    </recommendedName>
</protein>
<evidence type="ECO:0000256" key="1">
    <source>
        <dbReference type="ARBA" id="ARBA00004132"/>
    </source>
</evidence>
<evidence type="ECO:0000256" key="6">
    <source>
        <dbReference type="ARBA" id="ARBA00023136"/>
    </source>
</evidence>
<evidence type="ECO:0000256" key="8">
    <source>
        <dbReference type="ARBA" id="ARBA00023329"/>
    </source>
</evidence>
<dbReference type="GO" id="GO:0005794">
    <property type="term" value="C:Golgi apparatus"/>
    <property type="evidence" value="ECO:0007669"/>
    <property type="project" value="UniProtKB-SubCell"/>
</dbReference>
<evidence type="ECO:0000256" key="5">
    <source>
        <dbReference type="ARBA" id="ARBA00023034"/>
    </source>
</evidence>
<evidence type="ECO:0000256" key="9">
    <source>
        <dbReference type="SAM" id="MobiDB-lite"/>
    </source>
</evidence>
<dbReference type="EMBL" id="JAWXYG010000003">
    <property type="protein sequence ID" value="KAK4279158.1"/>
    <property type="molecule type" value="Genomic_DNA"/>
</dbReference>
<comment type="caution">
    <text evidence="11">The sequence shown here is derived from an EMBL/GenBank/DDBJ whole genome shotgun (WGS) entry which is preliminary data.</text>
</comment>
<evidence type="ECO:0000256" key="3">
    <source>
        <dbReference type="ARBA" id="ARBA00004600"/>
    </source>
</evidence>
<dbReference type="SUPFAM" id="SSF89009">
    <property type="entry name" value="GAT-like domain"/>
    <property type="match status" value="1"/>
</dbReference>
<dbReference type="PROSITE" id="PS50942">
    <property type="entry name" value="ENTH"/>
    <property type="match status" value="1"/>
</dbReference>
<dbReference type="Gene3D" id="1.20.58.150">
    <property type="entry name" value="ANTH domain"/>
    <property type="match status" value="1"/>
</dbReference>
<feature type="compositionally biased region" description="Basic and acidic residues" evidence="9">
    <location>
        <begin position="359"/>
        <end position="375"/>
    </location>
</feature>
<feature type="region of interest" description="Disordered" evidence="9">
    <location>
        <begin position="322"/>
        <end position="388"/>
    </location>
</feature>
<feature type="domain" description="ENTH" evidence="10">
    <location>
        <begin position="21"/>
        <end position="157"/>
    </location>
</feature>
<keyword evidence="4" id="KW-0254">Endocytosis</keyword>
<dbReference type="InterPro" id="IPR048050">
    <property type="entry name" value="ANTH_N_plant"/>
</dbReference>
<gene>
    <name evidence="11" type="ORF">QN277_016908</name>
</gene>
<evidence type="ECO:0000259" key="10">
    <source>
        <dbReference type="PROSITE" id="PS50942"/>
    </source>
</evidence>
<evidence type="ECO:0000256" key="4">
    <source>
        <dbReference type="ARBA" id="ARBA00022583"/>
    </source>
</evidence>
<evidence type="ECO:0000256" key="2">
    <source>
        <dbReference type="ARBA" id="ARBA00004555"/>
    </source>
</evidence>
<dbReference type="GO" id="GO:0072583">
    <property type="term" value="P:clathrin-dependent endocytosis"/>
    <property type="evidence" value="ECO:0007669"/>
    <property type="project" value="InterPro"/>
</dbReference>
<keyword evidence="12" id="KW-1185">Reference proteome</keyword>
<dbReference type="FunFam" id="1.20.58.150:FF:000005">
    <property type="entry name" value="putative clathrin assembly protein At2g25430"/>
    <property type="match status" value="1"/>
</dbReference>
<evidence type="ECO:0000313" key="11">
    <source>
        <dbReference type="EMBL" id="KAK4279158.1"/>
    </source>
</evidence>
<dbReference type="InterPro" id="IPR008942">
    <property type="entry name" value="ENTH_VHS"/>
</dbReference>
<sequence>MACKLRKAIGAMKDQTSIGLAMVRSAANLEVNILKATTHNEIPMDNRYVYQILLLVSSNKVYAAACAQSIGKRIGRTCNWVVSLKSLMLVFRILQDGDPYFPREIFHAMKQGAKILNLSNFKDDSTSSSRDYSCFVRMLALYLQERLDCFLTGKLQRRFTIQKKNLTQRKMSRELGIKGMKPTLVLDRITHWQKLLDRAIEASPIGAAQNNTLIKISLYAIVKESFDLYRDISDGLSVILDNFFHLPHKACVIAFEVCVKSSTQFDELSRFYALCVSLGIGSKFEYPCVQKVSNELMEPLQEFLKDQASFSTSNNFRLLSPPCDSKHNLLPPPLPNDTGSISSQDEANEQPGAPLKSSEQVEQHDSQVRDQEQKDTNSTSNHGSTDSWDSMLDEIASIRKQGVQHDSQTRDQEQKTTTSSSNNVTQTQYNPFVENTTDMAPSTTENYDPAPIFHGSVPMVIIDQNPFKVAIAPTFAGPCYYNFQTCFAQTLGDLNGMKTSPTFTPQVNFWTRMVAEPTFHGQSLNTITTEPAFYVPGSYRIGSTSPAFHAYNETTSVPTLSTQNQGLMQ</sequence>
<feature type="compositionally biased region" description="Low complexity" evidence="9">
    <location>
        <begin position="415"/>
        <end position="430"/>
    </location>
</feature>